<dbReference type="AlphaFoldDB" id="A0A7S3JDM8"/>
<evidence type="ECO:0008006" key="7">
    <source>
        <dbReference type="Google" id="ProtNLM"/>
    </source>
</evidence>
<dbReference type="GO" id="GO:0016020">
    <property type="term" value="C:membrane"/>
    <property type="evidence" value="ECO:0007669"/>
    <property type="project" value="UniProtKB-SubCell"/>
</dbReference>
<protein>
    <recommendedName>
        <fullName evidence="7">Aquaporin-like protein</fullName>
    </recommendedName>
</protein>
<name>A0A7S3JDM8_9SPIT</name>
<gene>
    <name evidence="6" type="ORF">EHAR0213_LOCUS9057</name>
</gene>
<keyword evidence="4 5" id="KW-0472">Membrane</keyword>
<accession>A0A7S3JDM8</accession>
<evidence type="ECO:0000256" key="5">
    <source>
        <dbReference type="SAM" id="Phobius"/>
    </source>
</evidence>
<feature type="transmembrane region" description="Helical" evidence="5">
    <location>
        <begin position="67"/>
        <end position="87"/>
    </location>
</feature>
<reference evidence="6" key="1">
    <citation type="submission" date="2021-01" db="EMBL/GenBank/DDBJ databases">
        <authorList>
            <person name="Corre E."/>
            <person name="Pelletier E."/>
            <person name="Niang G."/>
            <person name="Scheremetjew M."/>
            <person name="Finn R."/>
            <person name="Kale V."/>
            <person name="Holt S."/>
            <person name="Cochrane G."/>
            <person name="Meng A."/>
            <person name="Brown T."/>
            <person name="Cohen L."/>
        </authorList>
    </citation>
    <scope>NUCLEOTIDE SEQUENCE</scope>
    <source>
        <strain evidence="6">FSP1.4</strain>
    </source>
</reference>
<feature type="transmembrane region" description="Helical" evidence="5">
    <location>
        <begin position="33"/>
        <end position="55"/>
    </location>
</feature>
<evidence type="ECO:0000256" key="1">
    <source>
        <dbReference type="ARBA" id="ARBA00004141"/>
    </source>
</evidence>
<organism evidence="6">
    <name type="scientific">Euplotes harpa</name>
    <dbReference type="NCBI Taxonomy" id="151035"/>
    <lineage>
        <taxon>Eukaryota</taxon>
        <taxon>Sar</taxon>
        <taxon>Alveolata</taxon>
        <taxon>Ciliophora</taxon>
        <taxon>Intramacronucleata</taxon>
        <taxon>Spirotrichea</taxon>
        <taxon>Hypotrichia</taxon>
        <taxon>Euplotida</taxon>
        <taxon>Euplotidae</taxon>
        <taxon>Euplotes</taxon>
    </lineage>
</organism>
<keyword evidence="2 5" id="KW-0812">Transmembrane</keyword>
<sequence>MLGFFGGVALKWYFDQDPYYLRFTNKGTGDNNYYWSEGTGLEFFVAVVFAVIFLTQTSRQTALSKDPGFQSFIIAVSYGTLVTYSYVYTGGSLNPAYAFAQNFWDQVDDGDH</sequence>
<keyword evidence="3 5" id="KW-1133">Transmembrane helix</keyword>
<evidence type="ECO:0000313" key="6">
    <source>
        <dbReference type="EMBL" id="CAE0350144.1"/>
    </source>
</evidence>
<comment type="subcellular location">
    <subcellularLocation>
        <location evidence="1">Membrane</location>
        <topology evidence="1">Multi-pass membrane protein</topology>
    </subcellularLocation>
</comment>
<dbReference type="SUPFAM" id="SSF81338">
    <property type="entry name" value="Aquaporin-like"/>
    <property type="match status" value="1"/>
</dbReference>
<proteinExistence type="predicted"/>
<evidence type="ECO:0000256" key="2">
    <source>
        <dbReference type="ARBA" id="ARBA00022692"/>
    </source>
</evidence>
<dbReference type="Gene3D" id="1.20.1080.10">
    <property type="entry name" value="Glycerol uptake facilitator protein"/>
    <property type="match status" value="1"/>
</dbReference>
<evidence type="ECO:0000256" key="3">
    <source>
        <dbReference type="ARBA" id="ARBA00022989"/>
    </source>
</evidence>
<evidence type="ECO:0000256" key="4">
    <source>
        <dbReference type="ARBA" id="ARBA00023136"/>
    </source>
</evidence>
<dbReference type="EMBL" id="HBII01021783">
    <property type="protein sequence ID" value="CAE0350144.1"/>
    <property type="molecule type" value="Transcribed_RNA"/>
</dbReference>
<dbReference type="InterPro" id="IPR023271">
    <property type="entry name" value="Aquaporin-like"/>
</dbReference>